<sequence>MNWFAIVGSVIAIGLLAGFARLLKLGHAAIDDEAEARRLAEELLPDFAVERVVVSANGDAALVGGPEGWAFIRRHGAHFVARRLGETPEIHQEHTQVSIGFAEQMFGPCIIQLETEDEARELTRMLGTTSDAEST</sequence>
<dbReference type="EMBL" id="JAGRQC010000003">
    <property type="protein sequence ID" value="MBR0553050.1"/>
    <property type="molecule type" value="Genomic_DNA"/>
</dbReference>
<evidence type="ECO:0000313" key="1">
    <source>
        <dbReference type="EMBL" id="MBR0553050.1"/>
    </source>
</evidence>
<dbReference type="RefSeq" id="WP_284054299.1">
    <property type="nucleotide sequence ID" value="NZ_JAGRQC010000003.1"/>
</dbReference>
<dbReference type="Proteomes" id="UP000676996">
    <property type="component" value="Unassembled WGS sequence"/>
</dbReference>
<gene>
    <name evidence="1" type="ORF">J7S20_11080</name>
</gene>
<reference evidence="1" key="1">
    <citation type="submission" date="2021-04" db="EMBL/GenBank/DDBJ databases">
        <title>Ouciella asimina sp. nov., isolated from the surface seawater in the hydrothermal field of Okinawa Trough.</title>
        <authorList>
            <person name="Shuang W."/>
        </authorList>
    </citation>
    <scope>NUCLEOTIDE SEQUENCE</scope>
    <source>
        <strain evidence="1">LXI357</strain>
    </source>
</reference>
<keyword evidence="2" id="KW-1185">Reference proteome</keyword>
<accession>A0A8T4IER3</accession>
<comment type="caution">
    <text evidence="1">The sequence shown here is derived from an EMBL/GenBank/DDBJ whole genome shotgun (WGS) entry which is preliminary data.</text>
</comment>
<organism evidence="1 2">
    <name type="scientific">Stakelama marina</name>
    <dbReference type="NCBI Taxonomy" id="2826939"/>
    <lineage>
        <taxon>Bacteria</taxon>
        <taxon>Pseudomonadati</taxon>
        <taxon>Pseudomonadota</taxon>
        <taxon>Alphaproteobacteria</taxon>
        <taxon>Sphingomonadales</taxon>
        <taxon>Sphingomonadaceae</taxon>
        <taxon>Stakelama</taxon>
    </lineage>
</organism>
<dbReference type="AlphaFoldDB" id="A0A8T4IER3"/>
<protein>
    <submittedName>
        <fullName evidence="1">Uncharacterized protein</fullName>
    </submittedName>
</protein>
<name>A0A8T4IER3_9SPHN</name>
<evidence type="ECO:0000313" key="2">
    <source>
        <dbReference type="Proteomes" id="UP000676996"/>
    </source>
</evidence>
<proteinExistence type="predicted"/>